<dbReference type="HOGENOM" id="CLU_2672360_0_0_1"/>
<evidence type="ECO:0000313" key="1">
    <source>
        <dbReference type="EMBL" id="ESA06231.1"/>
    </source>
</evidence>
<name>U9TSA1_RHIID</name>
<proteinExistence type="predicted"/>
<gene>
    <name evidence="1" type="ORF">GLOINDRAFT_34450</name>
</gene>
<organism evidence="1">
    <name type="scientific">Rhizophagus irregularis (strain DAOM 181602 / DAOM 197198 / MUCL 43194)</name>
    <name type="common">Arbuscular mycorrhizal fungus</name>
    <name type="synonym">Glomus intraradices</name>
    <dbReference type="NCBI Taxonomy" id="747089"/>
    <lineage>
        <taxon>Eukaryota</taxon>
        <taxon>Fungi</taxon>
        <taxon>Fungi incertae sedis</taxon>
        <taxon>Mucoromycota</taxon>
        <taxon>Glomeromycotina</taxon>
        <taxon>Glomeromycetes</taxon>
        <taxon>Glomerales</taxon>
        <taxon>Glomeraceae</taxon>
        <taxon>Rhizophagus</taxon>
    </lineage>
</organism>
<dbReference type="AlphaFoldDB" id="U9TSA1"/>
<protein>
    <submittedName>
        <fullName evidence="1">Uncharacterized protein</fullName>
    </submittedName>
</protein>
<reference evidence="1" key="1">
    <citation type="submission" date="2013-07" db="EMBL/GenBank/DDBJ databases">
        <title>The genome of an arbuscular mycorrhizal fungus provides insights into the evolution of the oldest plant symbiosis.</title>
        <authorList>
            <consortium name="DOE Joint Genome Institute"/>
            <person name="Tisserant E."/>
            <person name="Malbreil M."/>
            <person name="Kuo A."/>
            <person name="Kohler A."/>
            <person name="Symeonidi A."/>
            <person name="Balestrini R."/>
            <person name="Charron P."/>
            <person name="Duensing N."/>
            <person name="Frei-dit-Frey N."/>
            <person name="Gianinazzi-Pearson V."/>
            <person name="Gilbert B."/>
            <person name="Handa Y."/>
            <person name="Hijri M."/>
            <person name="Kaul R."/>
            <person name="Kawaguchi M."/>
            <person name="Krajinski F."/>
            <person name="Lammers P."/>
            <person name="Lapierre D."/>
            <person name="Masclaux F.G."/>
            <person name="Murat C."/>
            <person name="Morin E."/>
            <person name="Ndikumana S."/>
            <person name="Pagni M."/>
            <person name="Petitpierre D."/>
            <person name="Requena N."/>
            <person name="Rosikiewicz P."/>
            <person name="Riley R."/>
            <person name="Saito K."/>
            <person name="San Clemente H."/>
            <person name="Shapiro H."/>
            <person name="van Tuinen D."/>
            <person name="Becard G."/>
            <person name="Bonfante P."/>
            <person name="Paszkowski U."/>
            <person name="Shachar-Hill Y."/>
            <person name="Young J.P."/>
            <person name="Sanders I.R."/>
            <person name="Henrissat B."/>
            <person name="Rensing S.A."/>
            <person name="Grigoriev I.V."/>
            <person name="Corradi N."/>
            <person name="Roux C."/>
            <person name="Martin F."/>
        </authorList>
    </citation>
    <scope>NUCLEOTIDE SEQUENCE</scope>
    <source>
        <strain evidence="1">DAOM 197198</strain>
    </source>
</reference>
<accession>U9TSA1</accession>
<dbReference type="EMBL" id="KI291895">
    <property type="protein sequence ID" value="ESA06231.1"/>
    <property type="molecule type" value="Genomic_DNA"/>
</dbReference>
<sequence>MSPFWQKIYEPMTQNEQAFNEVLNDIDDKEWDTILNSVNEKSAAGLWIMFQDISDRSEDSTPTSEFTKPVNRLSH</sequence>
<dbReference type="VEuPathDB" id="FungiDB:RhiirFUN_016364"/>